<dbReference type="InterPro" id="IPR005181">
    <property type="entry name" value="SASA"/>
</dbReference>
<evidence type="ECO:0000313" key="4">
    <source>
        <dbReference type="Proteomes" id="UP000488299"/>
    </source>
</evidence>
<dbReference type="InterPro" id="IPR039329">
    <property type="entry name" value="SIAE"/>
</dbReference>
<evidence type="ECO:0000313" key="3">
    <source>
        <dbReference type="EMBL" id="KAB7732598.1"/>
    </source>
</evidence>
<protein>
    <submittedName>
        <fullName evidence="3">Sialate O-acetylesterase</fullName>
    </submittedName>
</protein>
<dbReference type="GO" id="GO:0001681">
    <property type="term" value="F:sialate O-acetylesterase activity"/>
    <property type="evidence" value="ECO:0007669"/>
    <property type="project" value="InterPro"/>
</dbReference>
<dbReference type="PANTHER" id="PTHR22901:SF0">
    <property type="entry name" value="SIALATE O-ACETYLESTERASE"/>
    <property type="match status" value="1"/>
</dbReference>
<comment type="caution">
    <text evidence="3">The sequence shown here is derived from an EMBL/GenBank/DDBJ whole genome shotgun (WGS) entry which is preliminary data.</text>
</comment>
<organism evidence="3 4">
    <name type="scientific">Rudanella paleaurantiibacter</name>
    <dbReference type="NCBI Taxonomy" id="2614655"/>
    <lineage>
        <taxon>Bacteria</taxon>
        <taxon>Pseudomonadati</taxon>
        <taxon>Bacteroidota</taxon>
        <taxon>Cytophagia</taxon>
        <taxon>Cytophagales</taxon>
        <taxon>Cytophagaceae</taxon>
        <taxon>Rudanella</taxon>
    </lineage>
</organism>
<evidence type="ECO:0000259" key="2">
    <source>
        <dbReference type="Pfam" id="PF03629"/>
    </source>
</evidence>
<dbReference type="Proteomes" id="UP000488299">
    <property type="component" value="Unassembled WGS sequence"/>
</dbReference>
<dbReference type="SUPFAM" id="SSF52266">
    <property type="entry name" value="SGNH hydrolase"/>
    <property type="match status" value="1"/>
</dbReference>
<dbReference type="InterPro" id="IPR036514">
    <property type="entry name" value="SGNH_hydro_sf"/>
</dbReference>
<dbReference type="GO" id="GO:0005975">
    <property type="term" value="P:carbohydrate metabolic process"/>
    <property type="evidence" value="ECO:0007669"/>
    <property type="project" value="TreeGrafter"/>
</dbReference>
<gene>
    <name evidence="3" type="ORF">F5984_01175</name>
</gene>
<sequence length="491" mass="53602">MRPLLLVLLSLLYGLPLSAAVRLPKFFADHMVLQRRKPVPVWGWADAGERLTVLFNGQSKSVKAGKDGRWRVDLDPMEAGGPFVLNVQAKSGTTSLSDVLVGEVWICSGQSNMEMKVSGSANATEEIAQANHPRIRHFAVRRATALAPQTDVEGAWQVCSPATVGGFTAVGYQFAVALMQRLNVPVGLVHTSWGGTHSETWTSREALESDPELQKAAARIPAPNDTIRSIQNKPNLYGTLLYNAMLPPLIPMAMQGVIWYQGESNAGRAYQYRTAFPLLIEDWRRQWNRQVPSAGAFPFLFVQLASFSAKNGDSQAGSTWAELREAQTMTLRLPNTGMAVASDVGESKDIHPKDKKTVGLRLAAEALRVAYPTEGGGSDASRGPMVEQLSVSGREAVVKFRYVGTGLVARDKYGYLTGFEVAGADGKFHYAQARITGDSVVITSPDVATPVAVRYGWADDNKDVNLYNREGFPAVPFRTDTWKGITEQARF</sequence>
<evidence type="ECO:0000256" key="1">
    <source>
        <dbReference type="ARBA" id="ARBA00022801"/>
    </source>
</evidence>
<dbReference type="RefSeq" id="WP_152122045.1">
    <property type="nucleotide sequence ID" value="NZ_WELI01000001.1"/>
</dbReference>
<keyword evidence="1" id="KW-0378">Hydrolase</keyword>
<dbReference type="PANTHER" id="PTHR22901">
    <property type="entry name" value="SIALATE O-ACETYLESTERASE"/>
    <property type="match status" value="1"/>
</dbReference>
<feature type="domain" description="Sialate O-acetylesterase" evidence="2">
    <location>
        <begin position="103"/>
        <end position="366"/>
    </location>
</feature>
<dbReference type="AlphaFoldDB" id="A0A7J5U428"/>
<dbReference type="EMBL" id="WELI01000001">
    <property type="protein sequence ID" value="KAB7732598.1"/>
    <property type="molecule type" value="Genomic_DNA"/>
</dbReference>
<name>A0A7J5U428_9BACT</name>
<accession>A0A7J5U428</accession>
<reference evidence="3 4" key="1">
    <citation type="submission" date="2019-10" db="EMBL/GenBank/DDBJ databases">
        <title>Rudanella paleaurantiibacter sp. nov., isolated from sludge.</title>
        <authorList>
            <person name="Xu S.Q."/>
        </authorList>
    </citation>
    <scope>NUCLEOTIDE SEQUENCE [LARGE SCALE GENOMIC DNA]</scope>
    <source>
        <strain evidence="3 4">HX-22-17</strain>
    </source>
</reference>
<keyword evidence="4" id="KW-1185">Reference proteome</keyword>
<proteinExistence type="predicted"/>
<dbReference type="Gene3D" id="3.40.50.1110">
    <property type="entry name" value="SGNH hydrolase"/>
    <property type="match status" value="1"/>
</dbReference>
<dbReference type="Pfam" id="PF03629">
    <property type="entry name" value="SASA"/>
    <property type="match status" value="1"/>
</dbReference>